<keyword evidence="9" id="KW-0472">Membrane</keyword>
<accession>A0A672YCH1</accession>
<reference evidence="14" key="3">
    <citation type="submission" date="2025-09" db="UniProtKB">
        <authorList>
            <consortium name="Ensembl"/>
        </authorList>
    </citation>
    <scope>IDENTIFICATION</scope>
</reference>
<evidence type="ECO:0000256" key="10">
    <source>
        <dbReference type="ARBA" id="ARBA00023139"/>
    </source>
</evidence>
<dbReference type="InParanoid" id="A0A672YCH1"/>
<dbReference type="InterPro" id="IPR042377">
    <property type="entry name" value="GSDME"/>
</dbReference>
<dbReference type="OrthoDB" id="8445642at2759"/>
<evidence type="ECO:0000256" key="5">
    <source>
        <dbReference type="ARBA" id="ARBA00022475"/>
    </source>
</evidence>
<evidence type="ECO:0000256" key="7">
    <source>
        <dbReference type="ARBA" id="ARBA00022590"/>
    </source>
</evidence>
<dbReference type="GO" id="GO:0012501">
    <property type="term" value="P:programmed cell death"/>
    <property type="evidence" value="ECO:0007669"/>
    <property type="project" value="UniProtKB-KW"/>
</dbReference>
<sequence length="522" mass="58388">MGLIIWFFKQCLAFPVCISLYSTSPVKLICQSPPTVLQIWWCEQLLYLFNIKSLSSKVKYNTMFKQHVKEVLREADPNKSLIYHGGPEKVDLLALVKKKKNLLFSAKYDVQSTTFVHLIPGLSVDVTEEDFIKDYQSSGQISVSGSIQGGLDKVSADVKAGGSSQQGSSTVTIKMKAVDRPSLKKGYRGQKIDTFWMPELEKGEVLGFVDRIIYNADEVELHGQTEVDGESKASWSVFFGFSAKGKMEKEKSYKVPAGRVYAYGFNEIKFQDDEIKSVRVEMCSLGVKSCGIEKVQSYSDKILAPETFEADNVTENTYENLQQIQEELQKIEGVFQPLSHLPRATRSTLFQRLCWVSEEKDAVTALEQALSLWCEQQRFHLPQSLSACSVLDLLRLAPLTRWTYRSCFLRAVHMLVSAVDILPDHMPAMITKCSPDTLTVLNHLVSSIRDSGKAQVAQPLPGPLQEGGELHWLTEFLCSTDETLQDLDELAMVAGETPGALLLALCITVQGLHMMQGEQNES</sequence>
<evidence type="ECO:0000256" key="8">
    <source>
        <dbReference type="ARBA" id="ARBA00022692"/>
    </source>
</evidence>
<name>A0A672YCH1_9TELE</name>
<dbReference type="Proteomes" id="UP000472271">
    <property type="component" value="Chromosome 3"/>
</dbReference>
<dbReference type="Pfam" id="PF17708">
    <property type="entry name" value="Gasdermin_C"/>
    <property type="match status" value="1"/>
</dbReference>
<keyword evidence="7" id="KW-1210">Necrosis</keyword>
<dbReference type="GO" id="GO:0005886">
    <property type="term" value="C:plasma membrane"/>
    <property type="evidence" value="ECO:0007669"/>
    <property type="project" value="UniProtKB-SubCell"/>
</dbReference>
<keyword evidence="4" id="KW-1134">Transmembrane beta strand</keyword>
<comment type="subcellular location">
    <subcellularLocation>
        <location evidence="2">Cell membrane</location>
        <topology evidence="2">Multi-pass membrane protein</topology>
    </subcellularLocation>
    <subcellularLocation>
        <location evidence="1">Cytoplasm</location>
    </subcellularLocation>
</comment>
<dbReference type="InterPro" id="IPR041263">
    <property type="entry name" value="Gasdermin_PUB"/>
</dbReference>
<proteinExistence type="inferred from homology"/>
<evidence type="ECO:0000259" key="13">
    <source>
        <dbReference type="Pfam" id="PF17708"/>
    </source>
</evidence>
<keyword evidence="5" id="KW-1003">Cell membrane</keyword>
<protein>
    <submittedName>
        <fullName evidence="14">Uncharacterized LOC115437283</fullName>
    </submittedName>
</protein>
<evidence type="ECO:0000256" key="3">
    <source>
        <dbReference type="ARBA" id="ARBA00009279"/>
    </source>
</evidence>
<keyword evidence="11" id="KW-0449">Lipoprotein</keyword>
<dbReference type="PANTHER" id="PTHR15207:SF3">
    <property type="entry name" value="DEAFNESS, AUTOSOMAL DOMINANT 5-RELATED"/>
    <property type="match status" value="1"/>
</dbReference>
<dbReference type="GeneID" id="115437283"/>
<dbReference type="Pfam" id="PF04598">
    <property type="entry name" value="Gasdermin"/>
    <property type="match status" value="1"/>
</dbReference>
<evidence type="ECO:0000256" key="1">
    <source>
        <dbReference type="ARBA" id="ARBA00004496"/>
    </source>
</evidence>
<dbReference type="PANTHER" id="PTHR15207">
    <property type="entry name" value="NONSYNDROMIC HEARING IMPAIRMENT PROTEIN"/>
    <property type="match status" value="1"/>
</dbReference>
<dbReference type="Ensembl" id="ENSSORT00005001384.1">
    <property type="protein sequence ID" value="ENSSORP00005001345.1"/>
    <property type="gene ID" value="ENSSORG00005000794.1"/>
</dbReference>
<evidence type="ECO:0000259" key="12">
    <source>
        <dbReference type="Pfam" id="PF04598"/>
    </source>
</evidence>
<evidence type="ECO:0000256" key="11">
    <source>
        <dbReference type="ARBA" id="ARBA00023288"/>
    </source>
</evidence>
<dbReference type="InterPro" id="IPR040460">
    <property type="entry name" value="Gasdermin_pore"/>
</dbReference>
<dbReference type="GO" id="GO:0005737">
    <property type="term" value="C:cytoplasm"/>
    <property type="evidence" value="ECO:0007669"/>
    <property type="project" value="UniProtKB-SubCell"/>
</dbReference>
<evidence type="ECO:0000313" key="15">
    <source>
        <dbReference type="Proteomes" id="UP000472271"/>
    </source>
</evidence>
<comment type="similarity">
    <text evidence="3">Belongs to the gasdermin family.</text>
</comment>
<reference evidence="14" key="1">
    <citation type="submission" date="2019-06" db="EMBL/GenBank/DDBJ databases">
        <authorList>
            <consortium name="Wellcome Sanger Institute Data Sharing"/>
        </authorList>
    </citation>
    <scope>NUCLEOTIDE SEQUENCE [LARGE SCALE GENOMIC DNA]</scope>
</reference>
<organism evidence="14 15">
    <name type="scientific">Sphaeramia orbicularis</name>
    <name type="common">orbiculate cardinalfish</name>
    <dbReference type="NCBI Taxonomy" id="375764"/>
    <lineage>
        <taxon>Eukaryota</taxon>
        <taxon>Metazoa</taxon>
        <taxon>Chordata</taxon>
        <taxon>Craniata</taxon>
        <taxon>Vertebrata</taxon>
        <taxon>Euteleostomi</taxon>
        <taxon>Actinopterygii</taxon>
        <taxon>Neopterygii</taxon>
        <taxon>Teleostei</taxon>
        <taxon>Neoteleostei</taxon>
        <taxon>Acanthomorphata</taxon>
        <taxon>Gobiaria</taxon>
        <taxon>Kurtiformes</taxon>
        <taxon>Apogonoidei</taxon>
        <taxon>Apogonidae</taxon>
        <taxon>Apogoninae</taxon>
        <taxon>Sphaeramia</taxon>
    </lineage>
</organism>
<evidence type="ECO:0000313" key="14">
    <source>
        <dbReference type="Ensembl" id="ENSSORP00005001345.1"/>
    </source>
</evidence>
<reference evidence="14" key="2">
    <citation type="submission" date="2025-08" db="UniProtKB">
        <authorList>
            <consortium name="Ensembl"/>
        </authorList>
    </citation>
    <scope>IDENTIFICATION</scope>
</reference>
<dbReference type="RefSeq" id="XP_030016339.1">
    <property type="nucleotide sequence ID" value="XM_030160479.1"/>
</dbReference>
<keyword evidence="6" id="KW-0963">Cytoplasm</keyword>
<dbReference type="AlphaFoldDB" id="A0A672YCH1"/>
<gene>
    <name evidence="14" type="primary">LOC115437283</name>
</gene>
<evidence type="ECO:0000256" key="4">
    <source>
        <dbReference type="ARBA" id="ARBA00022452"/>
    </source>
</evidence>
<keyword evidence="15" id="KW-1185">Reference proteome</keyword>
<evidence type="ECO:0000256" key="6">
    <source>
        <dbReference type="ARBA" id="ARBA00022490"/>
    </source>
</evidence>
<keyword evidence="10" id="KW-0564">Palmitate</keyword>
<evidence type="ECO:0000256" key="2">
    <source>
        <dbReference type="ARBA" id="ARBA00004651"/>
    </source>
</evidence>
<keyword evidence="8" id="KW-0812">Transmembrane</keyword>
<feature type="domain" description="Gasdermin pore forming" evidence="12">
    <location>
        <begin position="63"/>
        <end position="274"/>
    </location>
</feature>
<evidence type="ECO:0000256" key="9">
    <source>
        <dbReference type="ARBA" id="ARBA00023136"/>
    </source>
</evidence>
<feature type="domain" description="Gasdermin PUB" evidence="13">
    <location>
        <begin position="320"/>
        <end position="454"/>
    </location>
</feature>